<evidence type="ECO:0000313" key="1">
    <source>
        <dbReference type="EMBL" id="KRY71137.1"/>
    </source>
</evidence>
<dbReference type="Proteomes" id="UP000054826">
    <property type="component" value="Unassembled WGS sequence"/>
</dbReference>
<organism evidence="2 4">
    <name type="scientific">Trichinella pseudospiralis</name>
    <name type="common">Parasitic roundworm</name>
    <dbReference type="NCBI Taxonomy" id="6337"/>
    <lineage>
        <taxon>Eukaryota</taxon>
        <taxon>Metazoa</taxon>
        <taxon>Ecdysozoa</taxon>
        <taxon>Nematoda</taxon>
        <taxon>Enoplea</taxon>
        <taxon>Dorylaimia</taxon>
        <taxon>Trichinellida</taxon>
        <taxon>Trichinellidae</taxon>
        <taxon>Trichinella</taxon>
    </lineage>
</organism>
<dbReference type="AlphaFoldDB" id="A0A0V1K1F2"/>
<accession>A0A0V1K1F2</accession>
<comment type="caution">
    <text evidence="2">The sequence shown here is derived from an EMBL/GenBank/DDBJ whole genome shotgun (WGS) entry which is preliminary data.</text>
</comment>
<protein>
    <submittedName>
        <fullName evidence="2">Uncharacterized protein</fullName>
    </submittedName>
</protein>
<reference evidence="3 4" key="1">
    <citation type="submission" date="2015-01" db="EMBL/GenBank/DDBJ databases">
        <title>Evolution of Trichinella species and genotypes.</title>
        <authorList>
            <person name="Korhonen P.K."/>
            <person name="Edoardo P."/>
            <person name="Giuseppe L.R."/>
            <person name="Gasser R.B."/>
        </authorList>
    </citation>
    <scope>NUCLEOTIDE SEQUENCE [LARGE SCALE GENOMIC DNA]</scope>
    <source>
        <strain evidence="1">ISS13</strain>
        <strain evidence="2">ISS176</strain>
    </source>
</reference>
<gene>
    <name evidence="1" type="ORF">T4A_4722</name>
    <name evidence="2" type="ORF">T4C_11944</name>
</gene>
<dbReference type="Proteomes" id="UP000054632">
    <property type="component" value="Unassembled WGS sequence"/>
</dbReference>
<dbReference type="EMBL" id="JYDV01000022">
    <property type="protein sequence ID" value="KRZ41065.1"/>
    <property type="molecule type" value="Genomic_DNA"/>
</dbReference>
<name>A0A0V1K1F2_TRIPS</name>
<evidence type="ECO:0000313" key="4">
    <source>
        <dbReference type="Proteomes" id="UP000054826"/>
    </source>
</evidence>
<proteinExistence type="predicted"/>
<dbReference type="EMBL" id="JYDR01000062">
    <property type="protein sequence ID" value="KRY71137.1"/>
    <property type="molecule type" value="Genomic_DNA"/>
</dbReference>
<sequence length="63" mass="7566">MSNNLFFVFLDYSSDTFVKNFLKMNIVNVDLYALSYHCILNLQIRISREFEKCCKTLRELSEF</sequence>
<evidence type="ECO:0000313" key="3">
    <source>
        <dbReference type="Proteomes" id="UP000054632"/>
    </source>
</evidence>
<evidence type="ECO:0000313" key="2">
    <source>
        <dbReference type="EMBL" id="KRZ41065.1"/>
    </source>
</evidence>